<comment type="subunit">
    <text evidence="5">Part of the 50S ribosomal subunit; part of the 5S rRNA/L5/L18/L25 subcomplex. Contacts the 5S rRNA. Binds to the 5S rRNA independently of L5 and L18.</text>
</comment>
<dbReference type="NCBIfam" id="NF004130">
    <property type="entry name" value="PRK05618.1-5"/>
    <property type="match status" value="1"/>
</dbReference>
<proteinExistence type="inferred from homology"/>
<dbReference type="PANTHER" id="PTHR33284">
    <property type="entry name" value="RIBOSOMAL PROTEIN L25/GLN-TRNA SYNTHETASE, ANTI-CODON-BINDING DOMAIN-CONTAINING PROTEIN"/>
    <property type="match status" value="1"/>
</dbReference>
<dbReference type="GO" id="GO:0006412">
    <property type="term" value="P:translation"/>
    <property type="evidence" value="ECO:0007669"/>
    <property type="project" value="UniProtKB-UniRule"/>
</dbReference>
<dbReference type="AlphaFoldDB" id="A0A4V3F762"/>
<dbReference type="RefSeq" id="WP_133880799.1">
    <property type="nucleotide sequence ID" value="NZ_MWIN01000001.1"/>
</dbReference>
<comment type="caution">
    <text evidence="9">The sequence shown here is derived from an EMBL/GenBank/DDBJ whole genome shotgun (WGS) entry which is preliminary data.</text>
</comment>
<organism evidence="9 10">
    <name type="scientific">Panacagrimonas perspica</name>
    <dbReference type="NCBI Taxonomy" id="381431"/>
    <lineage>
        <taxon>Bacteria</taxon>
        <taxon>Pseudomonadati</taxon>
        <taxon>Pseudomonadota</taxon>
        <taxon>Gammaproteobacteria</taxon>
        <taxon>Nevskiales</taxon>
        <taxon>Nevskiaceae</taxon>
        <taxon>Panacagrimonas</taxon>
    </lineage>
</organism>
<dbReference type="NCBIfam" id="NF004612">
    <property type="entry name" value="PRK05943.1"/>
    <property type="match status" value="1"/>
</dbReference>
<dbReference type="GO" id="GO:0003735">
    <property type="term" value="F:structural constituent of ribosome"/>
    <property type="evidence" value="ECO:0007669"/>
    <property type="project" value="InterPro"/>
</dbReference>
<feature type="domain" description="Large ribosomal subunit protein bL25 L25" evidence="7">
    <location>
        <begin position="8"/>
        <end position="94"/>
    </location>
</feature>
<protein>
    <recommendedName>
        <fullName evidence="5">Large ribosomal subunit protein bL25</fullName>
    </recommendedName>
    <alternativeName>
        <fullName evidence="5">General stress protein CTC</fullName>
    </alternativeName>
</protein>
<dbReference type="HAMAP" id="MF_01334">
    <property type="entry name" value="Ribosomal_bL25_CTC"/>
    <property type="match status" value="1"/>
</dbReference>
<dbReference type="InterPro" id="IPR037121">
    <property type="entry name" value="Ribosomal_bL25_C"/>
</dbReference>
<keyword evidence="4 5" id="KW-0687">Ribonucleoprotein</keyword>
<accession>A0A4V3F762</accession>
<dbReference type="SUPFAM" id="SSF50715">
    <property type="entry name" value="Ribosomal protein L25-like"/>
    <property type="match status" value="1"/>
</dbReference>
<evidence type="ECO:0000313" key="10">
    <source>
        <dbReference type="Proteomes" id="UP000295341"/>
    </source>
</evidence>
<dbReference type="GO" id="GO:0008097">
    <property type="term" value="F:5S rRNA binding"/>
    <property type="evidence" value="ECO:0007669"/>
    <property type="project" value="InterPro"/>
</dbReference>
<evidence type="ECO:0000256" key="6">
    <source>
        <dbReference type="SAM" id="MobiDB-lite"/>
    </source>
</evidence>
<dbReference type="HAMAP" id="MF_01336">
    <property type="entry name" value="Ribosomal_bL25"/>
    <property type="match status" value="1"/>
</dbReference>
<keyword evidence="1 5" id="KW-0699">rRNA-binding</keyword>
<comment type="similarity">
    <text evidence="5">Belongs to the bacterial ribosomal protein bL25 family. CTC subfamily.</text>
</comment>
<evidence type="ECO:0000256" key="4">
    <source>
        <dbReference type="ARBA" id="ARBA00023274"/>
    </source>
</evidence>
<evidence type="ECO:0000256" key="5">
    <source>
        <dbReference type="HAMAP-Rule" id="MF_01334"/>
    </source>
</evidence>
<name>A0A4V3F762_9GAMM</name>
<feature type="compositionally biased region" description="Basic and acidic residues" evidence="6">
    <location>
        <begin position="218"/>
        <end position="235"/>
    </location>
</feature>
<evidence type="ECO:0000256" key="3">
    <source>
        <dbReference type="ARBA" id="ARBA00022980"/>
    </source>
</evidence>
<evidence type="ECO:0000256" key="1">
    <source>
        <dbReference type="ARBA" id="ARBA00022730"/>
    </source>
</evidence>
<dbReference type="InterPro" id="IPR020930">
    <property type="entry name" value="Ribosomal_uL5_bac-type"/>
</dbReference>
<dbReference type="GO" id="GO:0022625">
    <property type="term" value="C:cytosolic large ribosomal subunit"/>
    <property type="evidence" value="ECO:0007669"/>
    <property type="project" value="TreeGrafter"/>
</dbReference>
<dbReference type="EMBL" id="SOBT01000008">
    <property type="protein sequence ID" value="TDU32286.1"/>
    <property type="molecule type" value="Genomic_DNA"/>
</dbReference>
<feature type="region of interest" description="Disordered" evidence="6">
    <location>
        <begin position="194"/>
        <end position="235"/>
    </location>
</feature>
<dbReference type="Pfam" id="PF14693">
    <property type="entry name" value="Ribosomal_TL5_C"/>
    <property type="match status" value="1"/>
</dbReference>
<dbReference type="Gene3D" id="2.170.120.20">
    <property type="entry name" value="Ribosomal protein L25, beta domain"/>
    <property type="match status" value="1"/>
</dbReference>
<keyword evidence="2 5" id="KW-0694">RNA-binding</keyword>
<feature type="region of interest" description="Disordered" evidence="6">
    <location>
        <begin position="1"/>
        <end position="22"/>
    </location>
</feature>
<dbReference type="Gene3D" id="2.40.240.10">
    <property type="entry name" value="Ribosomal Protein L25, Chain P"/>
    <property type="match status" value="1"/>
</dbReference>
<dbReference type="OrthoDB" id="9806411at2"/>
<evidence type="ECO:0000259" key="7">
    <source>
        <dbReference type="Pfam" id="PF01386"/>
    </source>
</evidence>
<reference evidence="9 10" key="1">
    <citation type="submission" date="2019-03" db="EMBL/GenBank/DDBJ databases">
        <title>Genomic Encyclopedia of Type Strains, Phase IV (KMG-IV): sequencing the most valuable type-strain genomes for metagenomic binning, comparative biology and taxonomic classification.</title>
        <authorList>
            <person name="Goeker M."/>
        </authorList>
    </citation>
    <scope>NUCLEOTIDE SEQUENCE [LARGE SCALE GENOMIC DNA]</scope>
    <source>
        <strain evidence="9 10">DSM 26377</strain>
    </source>
</reference>
<feature type="compositionally biased region" description="Low complexity" evidence="6">
    <location>
        <begin position="201"/>
        <end position="217"/>
    </location>
</feature>
<dbReference type="InterPro" id="IPR020055">
    <property type="entry name" value="Ribosomal_bL25_short"/>
</dbReference>
<keyword evidence="3 5" id="KW-0689">Ribosomal protein</keyword>
<gene>
    <name evidence="5" type="primary">rplY</name>
    <name evidence="5" type="synonym">ctc</name>
    <name evidence="9" type="ORF">DFR24_1677</name>
</gene>
<dbReference type="Proteomes" id="UP000295341">
    <property type="component" value="Unassembled WGS sequence"/>
</dbReference>
<dbReference type="NCBIfam" id="NF004128">
    <property type="entry name" value="PRK05618.1-2"/>
    <property type="match status" value="1"/>
</dbReference>
<dbReference type="NCBIfam" id="TIGR00731">
    <property type="entry name" value="bL25_bact_ctc"/>
    <property type="match status" value="1"/>
</dbReference>
<dbReference type="PANTHER" id="PTHR33284:SF1">
    <property type="entry name" value="RIBOSOMAL PROTEIN L25_GLN-TRNA SYNTHETASE, ANTI-CODON-BINDING DOMAIN-CONTAINING PROTEIN"/>
    <property type="match status" value="1"/>
</dbReference>
<dbReference type="CDD" id="cd00495">
    <property type="entry name" value="Ribosomal_L25_TL5_CTC"/>
    <property type="match status" value="1"/>
</dbReference>
<evidence type="ECO:0000259" key="8">
    <source>
        <dbReference type="Pfam" id="PF14693"/>
    </source>
</evidence>
<evidence type="ECO:0000313" key="9">
    <source>
        <dbReference type="EMBL" id="TDU32286.1"/>
    </source>
</evidence>
<dbReference type="InterPro" id="IPR020056">
    <property type="entry name" value="Rbsml_bL25/Gln-tRNA_synth_N"/>
</dbReference>
<dbReference type="InterPro" id="IPR029751">
    <property type="entry name" value="Ribosomal_L25_dom"/>
</dbReference>
<dbReference type="Pfam" id="PF01386">
    <property type="entry name" value="Ribosomal_L25p"/>
    <property type="match status" value="1"/>
</dbReference>
<keyword evidence="10" id="KW-1185">Reference proteome</keyword>
<feature type="domain" description="Large ribosomal subunit protein bL25 beta" evidence="8">
    <location>
        <begin position="103"/>
        <end position="191"/>
    </location>
</feature>
<dbReference type="InterPro" id="IPR011035">
    <property type="entry name" value="Ribosomal_bL25/Gln-tRNA_synth"/>
</dbReference>
<comment type="function">
    <text evidence="5">This is one of the proteins that binds to the 5S RNA in the ribosome where it forms part of the central protuberance.</text>
</comment>
<evidence type="ECO:0000256" key="2">
    <source>
        <dbReference type="ARBA" id="ARBA00022884"/>
    </source>
</evidence>
<sequence>MAQGFVVNAEPRDEQGTGASRRLRRTGRLPAIVYGGNKPPQALSVNHNELWKGLKQEAFYSKILTLNVGSESEQVVLKDLHRHPVRDEVMHMDLQRVLADVAIRMRIPLHFKGEALAPGVKTGGGIFEHLANEVEIECLPKFLPEFIEVDVSAMEVNDAIHLSQLTIPEGVTLVELKHENDQAVVAVHLPRAAKEEDEAPAADAATAAVPASAQKAPEAGKGEPAKDAKKDDKKK</sequence>
<dbReference type="InterPro" id="IPR001021">
    <property type="entry name" value="Ribosomal_bL25_long"/>
</dbReference>
<dbReference type="InterPro" id="IPR020057">
    <property type="entry name" value="Ribosomal_bL25_b-dom"/>
</dbReference>